<evidence type="ECO:0000256" key="14">
    <source>
        <dbReference type="SAM" id="MobiDB-lite"/>
    </source>
</evidence>
<keyword evidence="4" id="KW-0963">Cytoplasm</keyword>
<evidence type="ECO:0000256" key="13">
    <source>
        <dbReference type="ARBA" id="ARBA00049117"/>
    </source>
</evidence>
<comment type="catalytic activity">
    <reaction evidence="13">
        <text>GTP + H2O = GDP + phosphate + H(+)</text>
        <dbReference type="Rhea" id="RHEA:19669"/>
        <dbReference type="ChEBI" id="CHEBI:15377"/>
        <dbReference type="ChEBI" id="CHEBI:15378"/>
        <dbReference type="ChEBI" id="CHEBI:37565"/>
        <dbReference type="ChEBI" id="CHEBI:43474"/>
        <dbReference type="ChEBI" id="CHEBI:58189"/>
    </reaction>
    <physiologicalReaction direction="left-to-right" evidence="13">
        <dbReference type="Rhea" id="RHEA:19670"/>
    </physiologicalReaction>
</comment>
<evidence type="ECO:0000256" key="5">
    <source>
        <dbReference type="ARBA" id="ARBA00022553"/>
    </source>
</evidence>
<evidence type="ECO:0000256" key="6">
    <source>
        <dbReference type="ARBA" id="ARBA00022741"/>
    </source>
</evidence>
<dbReference type="CDD" id="cd04093">
    <property type="entry name" value="HBS1_C_III"/>
    <property type="match status" value="1"/>
</dbReference>
<dbReference type="InterPro" id="IPR009001">
    <property type="entry name" value="Transl_elong_EF1A/Init_IF2_C"/>
</dbReference>
<dbReference type="SUPFAM" id="SSF109732">
    <property type="entry name" value="HBS1-like domain"/>
    <property type="match status" value="1"/>
</dbReference>
<protein>
    <recommendedName>
        <fullName evidence="3">HBS1-like protein</fullName>
    </recommendedName>
</protein>
<dbReference type="Pfam" id="PF08938">
    <property type="entry name" value="HBS1_N"/>
    <property type="match status" value="1"/>
</dbReference>
<dbReference type="InterPro" id="IPR009000">
    <property type="entry name" value="Transl_B-barrel_sf"/>
</dbReference>
<dbReference type="InterPro" id="IPR027417">
    <property type="entry name" value="P-loop_NTPase"/>
</dbReference>
<keyword evidence="8" id="KW-0810">Translation regulation</keyword>
<proteinExistence type="inferred from homology"/>
<accession>A0ABP0H258</accession>
<sequence>MSRHRNVRNAKNYDYDDDYDIYGHSYDDDYCVSPGTLQQYSYSRSSARGVQFGSYMPSEDTVEEEVGEEEKSYHRKEYQEDTMVNHHKSVIGTRAIEKLNGCLELMRNVVGENYAESEMKDAAINCNFDCEQAINYLLNSAHRAHTFSNDDSSSNQSHVTTTTSSTCKLMSDAVPMPQRTHRRGRRSKQGDTSTTLDTISKPKTDPVDLVITKMTKAANTSLAPAKTGFCITGSPDSSNSACQLAVHNVQNGTVLTIDSSMNKDKQLEKAKCNLSSKSDLVSTPKRRVDGNESAPSTPGKQVKNLINYTEEYSKRMKDEKQQISMVVIGHVDAGKSTMMGHLLFQKGVISKRLIHKYEQESRKQGKASFAYAWVLDETGEERARGVTMDVAHNYFETSNRIVTLMDAPGHRDFIPNMISGASQADVAVLVVGASTNEFEAGFGIGGQTREHALLVRSLGVVQLAVAVNKLDTVDWSKKRFDEIVEKLKQFLKQAGFRESDVTYVPVSGLLGENLAEQAKNATLCSWYKGPCLLEVIDRFRPPTRPVDYALRFCVNDVYRGQGSGIYISGKIESGGVCPGTKVVVMPASERGLVKGVEVGDERNRSNFALAGEHATLILTGIDAMKVTNGSVICDADNPIRAVTRLQARIVVFNIEVPITRGFPVELHYKAVSEPAVIRRIHSQLHKSTGEVIAKKPKVLLKGHNALVEVEVTRPVCLEEYAALKELGRFTLRYGGSTIAACVVMKLL</sequence>
<keyword evidence="9" id="KW-0648">Protein biosynthesis</keyword>
<dbReference type="Gene3D" id="1.10.8.10">
    <property type="entry name" value="DNA helicase RuvA subunit, C-terminal domain"/>
    <property type="match status" value="1"/>
</dbReference>
<dbReference type="Proteomes" id="UP001642483">
    <property type="component" value="Unassembled WGS sequence"/>
</dbReference>
<dbReference type="SUPFAM" id="SSF52540">
    <property type="entry name" value="P-loop containing nucleoside triphosphate hydrolases"/>
    <property type="match status" value="1"/>
</dbReference>
<evidence type="ECO:0000256" key="10">
    <source>
        <dbReference type="ARBA" id="ARBA00023134"/>
    </source>
</evidence>
<dbReference type="Gene3D" id="2.40.30.10">
    <property type="entry name" value="Translation factors"/>
    <property type="match status" value="2"/>
</dbReference>
<comment type="subcellular location">
    <subcellularLocation>
        <location evidence="1">Cytoplasm</location>
    </subcellularLocation>
</comment>
<evidence type="ECO:0000256" key="12">
    <source>
        <dbReference type="ARBA" id="ARBA00047094"/>
    </source>
</evidence>
<evidence type="ECO:0000256" key="4">
    <source>
        <dbReference type="ARBA" id="ARBA00022490"/>
    </source>
</evidence>
<comment type="similarity">
    <text evidence="2">Belongs to the TRAFAC class translation factor GTPase superfamily. Classic translation factor GTPase family. EF-Tu/EF-1A subfamily.</text>
</comment>
<reference evidence="16 17" key="1">
    <citation type="submission" date="2024-02" db="EMBL/GenBank/DDBJ databases">
        <authorList>
            <person name="Daric V."/>
            <person name="Darras S."/>
        </authorList>
    </citation>
    <scope>NUCLEOTIDE SEQUENCE [LARGE SCALE GENOMIC DNA]</scope>
</reference>
<dbReference type="CDD" id="cd16267">
    <property type="entry name" value="HBS1-like_II"/>
    <property type="match status" value="1"/>
</dbReference>
<dbReference type="CDD" id="cd01883">
    <property type="entry name" value="EF1_alpha"/>
    <property type="match status" value="1"/>
</dbReference>
<comment type="caution">
    <text evidence="16">The sequence shown here is derived from an EMBL/GenBank/DDBJ whole genome shotgun (WGS) entry which is preliminary data.</text>
</comment>
<dbReference type="Pfam" id="PF00009">
    <property type="entry name" value="GTP_EFTU"/>
    <property type="match status" value="1"/>
</dbReference>
<comment type="subunit">
    <text evidence="12">Component of the Pelota-HBS1L complex, also named Dom34-Hbs1 complex, composed of PELO and HBS1L. Interacts with the SKI complex.</text>
</comment>
<dbReference type="SUPFAM" id="SSF50465">
    <property type="entry name" value="EF-Tu/eEF-1alpha/eIF2-gamma C-terminal domain"/>
    <property type="match status" value="1"/>
</dbReference>
<dbReference type="PROSITE" id="PS51722">
    <property type="entry name" value="G_TR_2"/>
    <property type="match status" value="1"/>
</dbReference>
<evidence type="ECO:0000256" key="9">
    <source>
        <dbReference type="ARBA" id="ARBA00022917"/>
    </source>
</evidence>
<dbReference type="Pfam" id="PF22594">
    <property type="entry name" value="GTP-eEF1A_C"/>
    <property type="match status" value="1"/>
</dbReference>
<evidence type="ECO:0000256" key="2">
    <source>
        <dbReference type="ARBA" id="ARBA00007249"/>
    </source>
</evidence>
<evidence type="ECO:0000256" key="3">
    <source>
        <dbReference type="ARBA" id="ARBA00015186"/>
    </source>
</evidence>
<comment type="function">
    <text evidence="11">GTPase component of the Pelota-HBS1L complex, a complex that recognizes stalled ribosomes and triggers the No-Go Decay (NGD) pathway. The Pelota-HBS1L complex recognizes ribosomes stalled at the 3' end of an mRNA and engages stalled ribosomes by destabilizing mRNA in the mRNA channel. Following mRNA extraction from stalled ribosomes by the SKI complex, the Pelota-HBS1L complex promotes recruitment of ABCE1, which drives the disassembly of stalled ribosomes, followed by degradation of damaged mRNAs as part of the NGD pathway.</text>
</comment>
<feature type="region of interest" description="Disordered" evidence="14">
    <location>
        <begin position="276"/>
        <end position="300"/>
    </location>
</feature>
<keyword evidence="5" id="KW-0597">Phosphoprotein</keyword>
<evidence type="ECO:0000256" key="11">
    <source>
        <dbReference type="ARBA" id="ARBA00045849"/>
    </source>
</evidence>
<evidence type="ECO:0000256" key="8">
    <source>
        <dbReference type="ARBA" id="ARBA00022845"/>
    </source>
</evidence>
<keyword evidence="10" id="KW-0342">GTP-binding</keyword>
<keyword evidence="7" id="KW-0378">Hydrolase</keyword>
<evidence type="ECO:0000313" key="16">
    <source>
        <dbReference type="EMBL" id="CAK8697967.1"/>
    </source>
</evidence>
<dbReference type="InterPro" id="IPR015033">
    <property type="entry name" value="HBS1-like_N"/>
</dbReference>
<dbReference type="SUPFAM" id="SSF50447">
    <property type="entry name" value="Translation proteins"/>
    <property type="match status" value="1"/>
</dbReference>
<name>A0ABP0H258_CLALP</name>
<gene>
    <name evidence="16" type="ORF">CVLEPA_LOCUS31444</name>
</gene>
<evidence type="ECO:0000259" key="15">
    <source>
        <dbReference type="PROSITE" id="PS51722"/>
    </source>
</evidence>
<evidence type="ECO:0000256" key="7">
    <source>
        <dbReference type="ARBA" id="ARBA00022801"/>
    </source>
</evidence>
<keyword evidence="6" id="KW-0547">Nucleotide-binding</keyword>
<dbReference type="InterPro" id="IPR037189">
    <property type="entry name" value="HBS1-like_N_sf"/>
</dbReference>
<dbReference type="InterPro" id="IPR000795">
    <property type="entry name" value="T_Tr_GTP-bd_dom"/>
</dbReference>
<evidence type="ECO:0000256" key="1">
    <source>
        <dbReference type="ARBA" id="ARBA00004496"/>
    </source>
</evidence>
<organism evidence="16 17">
    <name type="scientific">Clavelina lepadiformis</name>
    <name type="common">Light-bulb sea squirt</name>
    <name type="synonym">Ascidia lepadiformis</name>
    <dbReference type="NCBI Taxonomy" id="159417"/>
    <lineage>
        <taxon>Eukaryota</taxon>
        <taxon>Metazoa</taxon>
        <taxon>Chordata</taxon>
        <taxon>Tunicata</taxon>
        <taxon>Ascidiacea</taxon>
        <taxon>Aplousobranchia</taxon>
        <taxon>Clavelinidae</taxon>
        <taxon>Clavelina</taxon>
    </lineage>
</organism>
<feature type="region of interest" description="Disordered" evidence="14">
    <location>
        <begin position="56"/>
        <end position="75"/>
    </location>
</feature>
<dbReference type="PRINTS" id="PR00315">
    <property type="entry name" value="ELONGATNFCT"/>
</dbReference>
<keyword evidence="17" id="KW-1185">Reference proteome</keyword>
<feature type="domain" description="Tr-type G" evidence="15">
    <location>
        <begin position="320"/>
        <end position="546"/>
    </location>
</feature>
<dbReference type="InterPro" id="IPR050100">
    <property type="entry name" value="TRAFAC_GTPase_members"/>
</dbReference>
<evidence type="ECO:0000313" key="17">
    <source>
        <dbReference type="Proteomes" id="UP001642483"/>
    </source>
</evidence>
<dbReference type="EMBL" id="CAWYQH010000174">
    <property type="protein sequence ID" value="CAK8697967.1"/>
    <property type="molecule type" value="Genomic_DNA"/>
</dbReference>
<dbReference type="Gene3D" id="3.40.50.300">
    <property type="entry name" value="P-loop containing nucleotide triphosphate hydrolases"/>
    <property type="match status" value="1"/>
</dbReference>
<dbReference type="PANTHER" id="PTHR23115">
    <property type="entry name" value="TRANSLATION FACTOR"/>
    <property type="match status" value="1"/>
</dbReference>
<feature type="region of interest" description="Disordered" evidence="14">
    <location>
        <begin position="175"/>
        <end position="201"/>
    </location>
</feature>
<dbReference type="InterPro" id="IPR054696">
    <property type="entry name" value="GTP-eEF1A_C"/>
</dbReference>